<name>A0A2N0I404_9SPHN</name>
<reference evidence="2 3" key="1">
    <citation type="submission" date="2017-11" db="EMBL/GenBank/DDBJ databases">
        <title>Genomic Encyclopedia of Type Strains, Phase III (KMG-III): the genomes of soil and plant-associated and newly described type strains.</title>
        <authorList>
            <person name="Whitman W."/>
        </authorList>
    </citation>
    <scope>NUCLEOTIDE SEQUENCE [LARGE SCALE GENOMIC DNA]</scope>
    <source>
        <strain evidence="2 3">CGMCC 1.12274</strain>
    </source>
</reference>
<comment type="caution">
    <text evidence="2">The sequence shown here is derived from an EMBL/GenBank/DDBJ whole genome shotgun (WGS) entry which is preliminary data.</text>
</comment>
<dbReference type="OrthoDB" id="5082358at2"/>
<accession>A0A2N0I404</accession>
<gene>
    <name evidence="2" type="ORF">B0I00_1136</name>
</gene>
<evidence type="ECO:0000256" key="1">
    <source>
        <dbReference type="SAM" id="SignalP"/>
    </source>
</evidence>
<dbReference type="AlphaFoldDB" id="A0A2N0I404"/>
<dbReference type="Proteomes" id="UP000232587">
    <property type="component" value="Unassembled WGS sequence"/>
</dbReference>
<evidence type="ECO:0000313" key="2">
    <source>
        <dbReference type="EMBL" id="PKB25928.1"/>
    </source>
</evidence>
<feature type="signal peptide" evidence="1">
    <location>
        <begin position="1"/>
        <end position="21"/>
    </location>
</feature>
<sequence length="84" mass="8727">MHISVKIAGLALLVSAIPSSAGEITGTGEYTPIKNHRAASICSFSGLNDDARPTPDIVQTYGMIVRASGGGPLPFGPWDECKGR</sequence>
<keyword evidence="1" id="KW-0732">Signal</keyword>
<protein>
    <submittedName>
        <fullName evidence="2">Uncharacterized protein</fullName>
    </submittedName>
</protein>
<organism evidence="2 3">
    <name type="scientific">Novosphingobium kunmingense</name>
    <dbReference type="NCBI Taxonomy" id="1211806"/>
    <lineage>
        <taxon>Bacteria</taxon>
        <taxon>Pseudomonadati</taxon>
        <taxon>Pseudomonadota</taxon>
        <taxon>Alphaproteobacteria</taxon>
        <taxon>Sphingomonadales</taxon>
        <taxon>Sphingomonadaceae</taxon>
        <taxon>Novosphingobium</taxon>
    </lineage>
</organism>
<keyword evidence="3" id="KW-1185">Reference proteome</keyword>
<proteinExistence type="predicted"/>
<feature type="chain" id="PRO_5014715635" evidence="1">
    <location>
        <begin position="22"/>
        <end position="84"/>
    </location>
</feature>
<evidence type="ECO:0000313" key="3">
    <source>
        <dbReference type="Proteomes" id="UP000232587"/>
    </source>
</evidence>
<dbReference type="EMBL" id="PHUF01000002">
    <property type="protein sequence ID" value="PKB25928.1"/>
    <property type="molecule type" value="Genomic_DNA"/>
</dbReference>
<dbReference type="RefSeq" id="WP_157812475.1">
    <property type="nucleotide sequence ID" value="NZ_PHUF01000002.1"/>
</dbReference>